<evidence type="ECO:0000256" key="1">
    <source>
        <dbReference type="SAM" id="MobiDB-lite"/>
    </source>
</evidence>
<reference evidence="3" key="1">
    <citation type="submission" date="2022-12" db="EMBL/GenBank/DDBJ databases">
        <title>Paraconexibacter alkalitolerans sp. nov. and Baekduia alba sp. nov., isolated from soil and emended description of the genera Paraconexibacter (Chun et al., 2020) and Baekduia (An et al., 2020).</title>
        <authorList>
            <person name="Vieira S."/>
            <person name="Huber K.J."/>
            <person name="Geppert A."/>
            <person name="Wolf J."/>
            <person name="Neumann-Schaal M."/>
            <person name="Muesken M."/>
            <person name="Overmann J."/>
        </authorList>
    </citation>
    <scope>NUCLEOTIDE SEQUENCE</scope>
    <source>
        <strain evidence="3">AEG42_29</strain>
    </source>
</reference>
<dbReference type="AlphaFoldDB" id="A0AAU7AWP8"/>
<keyword evidence="2" id="KW-0472">Membrane</keyword>
<accession>A0AAU7AWP8</accession>
<keyword evidence="2" id="KW-1133">Transmembrane helix</keyword>
<keyword evidence="2" id="KW-0812">Transmembrane</keyword>
<proteinExistence type="predicted"/>
<feature type="transmembrane region" description="Helical" evidence="2">
    <location>
        <begin position="43"/>
        <end position="63"/>
    </location>
</feature>
<gene>
    <name evidence="3" type="ORF">DSM112329_02933</name>
</gene>
<dbReference type="KEGG" id="parq:DSM112329_02933"/>
<dbReference type="EMBL" id="CP114014">
    <property type="protein sequence ID" value="XAY06071.1"/>
    <property type="molecule type" value="Genomic_DNA"/>
</dbReference>
<feature type="transmembrane region" description="Helical" evidence="2">
    <location>
        <begin position="84"/>
        <end position="106"/>
    </location>
</feature>
<evidence type="ECO:0000256" key="2">
    <source>
        <dbReference type="SAM" id="Phobius"/>
    </source>
</evidence>
<protein>
    <recommendedName>
        <fullName evidence="4">DUF4190 domain-containing protein</fullName>
    </recommendedName>
</protein>
<dbReference type="RefSeq" id="WP_354697310.1">
    <property type="nucleotide sequence ID" value="NZ_CP114014.1"/>
</dbReference>
<name>A0AAU7AWP8_9ACTN</name>
<feature type="compositionally biased region" description="Polar residues" evidence="1">
    <location>
        <begin position="1"/>
        <end position="21"/>
    </location>
</feature>
<evidence type="ECO:0000313" key="3">
    <source>
        <dbReference type="EMBL" id="XAY06071.1"/>
    </source>
</evidence>
<evidence type="ECO:0008006" key="4">
    <source>
        <dbReference type="Google" id="ProtNLM"/>
    </source>
</evidence>
<organism evidence="3">
    <name type="scientific">Paraconexibacter sp. AEG42_29</name>
    <dbReference type="NCBI Taxonomy" id="2997339"/>
    <lineage>
        <taxon>Bacteria</taxon>
        <taxon>Bacillati</taxon>
        <taxon>Actinomycetota</taxon>
        <taxon>Thermoleophilia</taxon>
        <taxon>Solirubrobacterales</taxon>
        <taxon>Paraconexibacteraceae</taxon>
        <taxon>Paraconexibacter</taxon>
    </lineage>
</organism>
<feature type="region of interest" description="Disordered" evidence="1">
    <location>
        <begin position="1"/>
        <end position="24"/>
    </location>
</feature>
<sequence>MTTTEHTSDENPSGQPENQGSVPLPPAGWVAVPVRYPRVSAKAIVALVLAVGGLLPVSLVLGYQARREIDRAGGELAGRWVATAAIWVSWCLAAVIVSVIGLVWFVNEASIGVVCAGSNLDC</sequence>